<dbReference type="OrthoDB" id="438440at2759"/>
<dbReference type="GO" id="GO:0022008">
    <property type="term" value="P:neurogenesis"/>
    <property type="evidence" value="ECO:0007669"/>
    <property type="project" value="TreeGrafter"/>
</dbReference>
<keyword evidence="4" id="KW-0597">Phosphoprotein</keyword>
<evidence type="ECO:0000256" key="5">
    <source>
        <dbReference type="ARBA" id="ARBA00022692"/>
    </source>
</evidence>
<reference evidence="17" key="1">
    <citation type="journal article" date="2004" name="Nature">
        <title>Genome duplication in the teleost fish Tetraodon nigroviridis reveals the early vertebrate proto-karyotype.</title>
        <authorList>
            <person name="Jaillon O."/>
            <person name="Aury J.-M."/>
            <person name="Brunet F."/>
            <person name="Petit J.-L."/>
            <person name="Stange-Thomann N."/>
            <person name="Mauceli E."/>
            <person name="Bouneau L."/>
            <person name="Fischer C."/>
            <person name="Ozouf-Costaz C."/>
            <person name="Bernot A."/>
            <person name="Nicaud S."/>
            <person name="Jaffe D."/>
            <person name="Fisher S."/>
            <person name="Lutfalla G."/>
            <person name="Dossat C."/>
            <person name="Segurens B."/>
            <person name="Dasilva C."/>
            <person name="Salanoubat M."/>
            <person name="Levy M."/>
            <person name="Boudet N."/>
            <person name="Castellano S."/>
            <person name="Anthouard V."/>
            <person name="Jubin C."/>
            <person name="Castelli V."/>
            <person name="Katinka M."/>
            <person name="Vacherie B."/>
            <person name="Biemont C."/>
            <person name="Skalli Z."/>
            <person name="Cattolico L."/>
            <person name="Poulain J."/>
            <person name="De Berardinis V."/>
            <person name="Cruaud C."/>
            <person name="Duprat S."/>
            <person name="Brottier P."/>
            <person name="Coutanceau J.-P."/>
            <person name="Gouzy J."/>
            <person name="Parra G."/>
            <person name="Lardier G."/>
            <person name="Chapple C."/>
            <person name="McKernan K.J."/>
            <person name="McEwan P."/>
            <person name="Bosak S."/>
            <person name="Kellis M."/>
            <person name="Volff J.-N."/>
            <person name="Guigo R."/>
            <person name="Zody M.C."/>
            <person name="Mesirov J."/>
            <person name="Lindblad-Toh K."/>
            <person name="Birren B."/>
            <person name="Nusbaum C."/>
            <person name="Kahn D."/>
            <person name="Robinson-Rechavi M."/>
            <person name="Laudet V."/>
            <person name="Schachter V."/>
            <person name="Quetier F."/>
            <person name="Saurin W."/>
            <person name="Scarpelli C."/>
            <person name="Wincker P."/>
            <person name="Lander E.S."/>
            <person name="Weissenbach J."/>
            <person name="Roest Crollius H."/>
        </authorList>
    </citation>
    <scope>NUCLEOTIDE SEQUENCE [LARGE SCALE GENOMIC DNA]</scope>
</reference>
<feature type="domain" description="Fungal lipase-type" evidence="16">
    <location>
        <begin position="305"/>
        <end position="437"/>
    </location>
</feature>
<dbReference type="GO" id="GO:0046340">
    <property type="term" value="P:diacylglycerol catabolic process"/>
    <property type="evidence" value="ECO:0007669"/>
    <property type="project" value="TreeGrafter"/>
</dbReference>
<name>Q4S9W9_TETNG</name>
<evidence type="ECO:0000256" key="13">
    <source>
        <dbReference type="ARBA" id="ARBA00024531"/>
    </source>
</evidence>
<keyword evidence="9" id="KW-0442">Lipid degradation</keyword>
<gene>
    <name evidence="17" type="ORF">GSTENG00021710001</name>
</gene>
<keyword evidence="10 15" id="KW-1133">Transmembrane helix</keyword>
<dbReference type="ESTHER" id="tetng-q4s9w9">
    <property type="family name" value="Lipase_3"/>
</dbReference>
<keyword evidence="8" id="KW-0106">Calcium</keyword>
<protein>
    <recommendedName>
        <fullName evidence="14">sn-1-specific diacylglycerol lipase</fullName>
        <ecNumber evidence="14">3.1.1.116</ecNumber>
    </recommendedName>
</protein>
<proteinExistence type="predicted"/>
<dbReference type="GO" id="GO:0004806">
    <property type="term" value="F:triacylglycerol lipase activity"/>
    <property type="evidence" value="ECO:0007669"/>
    <property type="project" value="TreeGrafter"/>
</dbReference>
<evidence type="ECO:0000256" key="9">
    <source>
        <dbReference type="ARBA" id="ARBA00022963"/>
    </source>
</evidence>
<keyword evidence="7" id="KW-0378">Hydrolase</keyword>
<dbReference type="InterPro" id="IPR029058">
    <property type="entry name" value="AB_hydrolase_fold"/>
</dbReference>
<evidence type="ECO:0000256" key="6">
    <source>
        <dbReference type="ARBA" id="ARBA00022723"/>
    </source>
</evidence>
<evidence type="ECO:0000256" key="14">
    <source>
        <dbReference type="ARBA" id="ARBA00026104"/>
    </source>
</evidence>
<keyword evidence="3" id="KW-1003">Cell membrane</keyword>
<dbReference type="GO" id="GO:0005886">
    <property type="term" value="C:plasma membrane"/>
    <property type="evidence" value="ECO:0007669"/>
    <property type="project" value="UniProtKB-SubCell"/>
</dbReference>
<dbReference type="GO" id="GO:0019369">
    <property type="term" value="P:arachidonate metabolic process"/>
    <property type="evidence" value="ECO:0007669"/>
    <property type="project" value="TreeGrafter"/>
</dbReference>
<sequence length="597" mass="65939">MTLFTYHSGRFDCNGGAVLHTYLVGLLVVLGLIILSISAIVYVSAQGNWIILLFTALGVVFVFDPLGDSRPQPPDMEPLGVRDMESNRSSQFFSTARSLAVKVWESRLRLLCCCLPQDESHRAAFSSIAQLFSKFFSDTDLVPSDIAAGLVLLHQEQDKMDRSQDPETIVEHSPSSPIVKDLEVELEKASHYMRFAAAAYGWPLYIYSNLFTGPCKLCGDCRRSPGADYDIVGGDPLGCQFNSILQTTGLHYRDFIYVSFHNQVWIVLAVAVCSLCNSVGEQEFMLQIYEIPFFVALDHKKEAVVVAVRGTLSLKDVLTDLSAECENLPLEGVPGACYAHKGISQAAGFIYKKLVNDGILSQALSTVPEYKLVITGHSLGAGTASVLAVLLRSSFPTLQCYAFSPPGGLLSKALADYSKDFVVSVVLGKDLVPRLSIPNMEDLKRRILKMVSNCNKPKYLILLQGLWYELFGGDPDNFPTEMDNRREEVLSQPLLGEESLIVRHSSSYQSLGSDDSPAHTAVNLPLFLPGRVLHITEDGPSRRPCCSQVRYRADWSNEMAFRSILISPRMLVDHMPDCVLRALDTLSSERPYSLCPA</sequence>
<dbReference type="AlphaFoldDB" id="Q4S9W9"/>
<evidence type="ECO:0000259" key="16">
    <source>
        <dbReference type="Pfam" id="PF01764"/>
    </source>
</evidence>
<keyword evidence="6" id="KW-0479">Metal-binding</keyword>
<dbReference type="PANTHER" id="PTHR45792:SF2">
    <property type="entry name" value="DIACYLGLYCEROL LIPASE-BETA"/>
    <property type="match status" value="1"/>
</dbReference>
<keyword evidence="12 15" id="KW-0472">Membrane</keyword>
<dbReference type="InterPro" id="IPR052214">
    <property type="entry name" value="DAG_Lipase-Related"/>
</dbReference>
<evidence type="ECO:0000256" key="10">
    <source>
        <dbReference type="ARBA" id="ARBA00022989"/>
    </source>
</evidence>
<keyword evidence="5 15" id="KW-0812">Transmembrane</keyword>
<comment type="caution">
    <text evidence="17">The sequence shown here is derived from an EMBL/GenBank/DDBJ whole genome shotgun (WGS) entry which is preliminary data.</text>
</comment>
<evidence type="ECO:0000256" key="3">
    <source>
        <dbReference type="ARBA" id="ARBA00022475"/>
    </source>
</evidence>
<evidence type="ECO:0000256" key="11">
    <source>
        <dbReference type="ARBA" id="ARBA00023098"/>
    </source>
</evidence>
<keyword evidence="11" id="KW-0443">Lipid metabolism</keyword>
<evidence type="ECO:0000256" key="12">
    <source>
        <dbReference type="ARBA" id="ARBA00023136"/>
    </source>
</evidence>
<comment type="catalytic activity">
    <reaction evidence="13">
        <text>a 1,2-diacyl-sn-glycerol + H2O = a 2-acylglycerol + a fatty acid + H(+)</text>
        <dbReference type="Rhea" id="RHEA:33275"/>
        <dbReference type="ChEBI" id="CHEBI:15377"/>
        <dbReference type="ChEBI" id="CHEBI:15378"/>
        <dbReference type="ChEBI" id="CHEBI:17389"/>
        <dbReference type="ChEBI" id="CHEBI:17815"/>
        <dbReference type="ChEBI" id="CHEBI:28868"/>
        <dbReference type="EC" id="3.1.1.116"/>
    </reaction>
    <physiologicalReaction direction="left-to-right" evidence="13">
        <dbReference type="Rhea" id="RHEA:33276"/>
    </physiologicalReaction>
</comment>
<dbReference type="GO" id="GO:0005737">
    <property type="term" value="C:cytoplasm"/>
    <property type="evidence" value="ECO:0007669"/>
    <property type="project" value="TreeGrafter"/>
</dbReference>
<comment type="cofactor">
    <cofactor evidence="1">
        <name>Ca(2+)</name>
        <dbReference type="ChEBI" id="CHEBI:29108"/>
    </cofactor>
</comment>
<evidence type="ECO:0000256" key="1">
    <source>
        <dbReference type="ARBA" id="ARBA00001913"/>
    </source>
</evidence>
<evidence type="ECO:0000256" key="8">
    <source>
        <dbReference type="ARBA" id="ARBA00022837"/>
    </source>
</evidence>
<accession>Q4S9W9</accession>
<dbReference type="SUPFAM" id="SSF53474">
    <property type="entry name" value="alpha/beta-Hydrolases"/>
    <property type="match status" value="1"/>
</dbReference>
<dbReference type="EMBL" id="CAAE01014694">
    <property type="protein sequence ID" value="CAG02563.1"/>
    <property type="molecule type" value="Genomic_DNA"/>
</dbReference>
<evidence type="ECO:0000256" key="2">
    <source>
        <dbReference type="ARBA" id="ARBA00004651"/>
    </source>
</evidence>
<reference evidence="17" key="2">
    <citation type="submission" date="2004-02" db="EMBL/GenBank/DDBJ databases">
        <authorList>
            <consortium name="Genoscope"/>
            <consortium name="Whitehead Institute Centre for Genome Research"/>
        </authorList>
    </citation>
    <scope>NUCLEOTIDE SEQUENCE</scope>
</reference>
<dbReference type="PANTHER" id="PTHR45792">
    <property type="entry name" value="DIACYLGLYCEROL LIPASE HOMOLOG-RELATED"/>
    <property type="match status" value="1"/>
</dbReference>
<evidence type="ECO:0000256" key="7">
    <source>
        <dbReference type="ARBA" id="ARBA00022801"/>
    </source>
</evidence>
<feature type="non-terminal residue" evidence="17">
    <location>
        <position position="1"/>
    </location>
</feature>
<dbReference type="Pfam" id="PF01764">
    <property type="entry name" value="Lipase_3"/>
    <property type="match status" value="1"/>
</dbReference>
<dbReference type="EC" id="3.1.1.116" evidence="14"/>
<dbReference type="KEGG" id="tng:GSTEN00021710G001"/>
<feature type="transmembrane region" description="Helical" evidence="15">
    <location>
        <begin position="20"/>
        <end position="42"/>
    </location>
</feature>
<feature type="transmembrane region" description="Helical" evidence="15">
    <location>
        <begin position="49"/>
        <end position="67"/>
    </location>
</feature>
<evidence type="ECO:0000313" key="17">
    <source>
        <dbReference type="EMBL" id="CAG02563.1"/>
    </source>
</evidence>
<organism evidence="17">
    <name type="scientific">Tetraodon nigroviridis</name>
    <name type="common">Spotted green pufferfish</name>
    <name type="synonym">Chelonodon nigroviridis</name>
    <dbReference type="NCBI Taxonomy" id="99883"/>
    <lineage>
        <taxon>Eukaryota</taxon>
        <taxon>Metazoa</taxon>
        <taxon>Chordata</taxon>
        <taxon>Craniata</taxon>
        <taxon>Vertebrata</taxon>
        <taxon>Euteleostomi</taxon>
        <taxon>Actinopterygii</taxon>
        <taxon>Neopterygii</taxon>
        <taxon>Teleostei</taxon>
        <taxon>Neoteleostei</taxon>
        <taxon>Acanthomorphata</taxon>
        <taxon>Eupercaria</taxon>
        <taxon>Tetraodontiformes</taxon>
        <taxon>Tetradontoidea</taxon>
        <taxon>Tetraodontidae</taxon>
        <taxon>Tetraodon</taxon>
    </lineage>
</organism>
<evidence type="ECO:0000256" key="15">
    <source>
        <dbReference type="SAM" id="Phobius"/>
    </source>
</evidence>
<dbReference type="Gene3D" id="3.40.50.1820">
    <property type="entry name" value="alpha/beta hydrolase"/>
    <property type="match status" value="1"/>
</dbReference>
<evidence type="ECO:0000256" key="4">
    <source>
        <dbReference type="ARBA" id="ARBA00022553"/>
    </source>
</evidence>
<dbReference type="CDD" id="cd00519">
    <property type="entry name" value="Lipase_3"/>
    <property type="match status" value="1"/>
</dbReference>
<comment type="subcellular location">
    <subcellularLocation>
        <location evidence="2">Cell membrane</location>
        <topology evidence="2">Multi-pass membrane protein</topology>
    </subcellularLocation>
</comment>
<dbReference type="InterPro" id="IPR002921">
    <property type="entry name" value="Fungal_lipase-type"/>
</dbReference>
<dbReference type="GO" id="GO:0046872">
    <property type="term" value="F:metal ion binding"/>
    <property type="evidence" value="ECO:0007669"/>
    <property type="project" value="UniProtKB-KW"/>
</dbReference>